<feature type="non-terminal residue" evidence="1">
    <location>
        <position position="51"/>
    </location>
</feature>
<accession>A0A087TN43</accession>
<name>A0A087TN43_STEMI</name>
<protein>
    <submittedName>
        <fullName evidence="1">Uncharacterized protein</fullName>
    </submittedName>
</protein>
<evidence type="ECO:0000313" key="1">
    <source>
        <dbReference type="EMBL" id="KFM66532.1"/>
    </source>
</evidence>
<sequence>MGINISRIPQLLNFRKSPDVYKKELEKINNEIFKMEQNQAALQYQYYLITE</sequence>
<dbReference type="AlphaFoldDB" id="A0A087TN43"/>
<keyword evidence="2" id="KW-1185">Reference proteome</keyword>
<proteinExistence type="predicted"/>
<reference evidence="1 2" key="1">
    <citation type="submission" date="2013-11" db="EMBL/GenBank/DDBJ databases">
        <title>Genome sequencing of Stegodyphus mimosarum.</title>
        <authorList>
            <person name="Bechsgaard J."/>
        </authorList>
    </citation>
    <scope>NUCLEOTIDE SEQUENCE [LARGE SCALE GENOMIC DNA]</scope>
</reference>
<organism evidence="1 2">
    <name type="scientific">Stegodyphus mimosarum</name>
    <name type="common">African social velvet spider</name>
    <dbReference type="NCBI Taxonomy" id="407821"/>
    <lineage>
        <taxon>Eukaryota</taxon>
        <taxon>Metazoa</taxon>
        <taxon>Ecdysozoa</taxon>
        <taxon>Arthropoda</taxon>
        <taxon>Chelicerata</taxon>
        <taxon>Arachnida</taxon>
        <taxon>Araneae</taxon>
        <taxon>Araneomorphae</taxon>
        <taxon>Entelegynae</taxon>
        <taxon>Eresoidea</taxon>
        <taxon>Eresidae</taxon>
        <taxon>Stegodyphus</taxon>
    </lineage>
</organism>
<dbReference type="EMBL" id="KK115982">
    <property type="protein sequence ID" value="KFM66532.1"/>
    <property type="molecule type" value="Genomic_DNA"/>
</dbReference>
<gene>
    <name evidence="1" type="ORF">X975_23618</name>
</gene>
<evidence type="ECO:0000313" key="2">
    <source>
        <dbReference type="Proteomes" id="UP000054359"/>
    </source>
</evidence>
<dbReference type="Proteomes" id="UP000054359">
    <property type="component" value="Unassembled WGS sequence"/>
</dbReference>